<name>A0A6N7URT7_9FIRM</name>
<feature type="transmembrane region" description="Helical" evidence="6">
    <location>
        <begin position="673"/>
        <end position="693"/>
    </location>
</feature>
<evidence type="ECO:0000313" key="8">
    <source>
        <dbReference type="EMBL" id="MSR93473.1"/>
    </source>
</evidence>
<dbReference type="Pfam" id="PF02687">
    <property type="entry name" value="FtsX"/>
    <property type="match status" value="2"/>
</dbReference>
<keyword evidence="4 6" id="KW-1133">Transmembrane helix</keyword>
<organism evidence="8 9">
    <name type="scientific">Suipraeoptans intestinalis</name>
    <dbReference type="NCBI Taxonomy" id="2606628"/>
    <lineage>
        <taxon>Bacteria</taxon>
        <taxon>Bacillati</taxon>
        <taxon>Bacillota</taxon>
        <taxon>Clostridia</taxon>
        <taxon>Lachnospirales</taxon>
        <taxon>Lachnospiraceae</taxon>
        <taxon>Suipraeoptans</taxon>
    </lineage>
</organism>
<protein>
    <submittedName>
        <fullName evidence="8">ABC transporter permease</fullName>
    </submittedName>
</protein>
<feature type="transmembrane region" description="Helical" evidence="6">
    <location>
        <begin position="21"/>
        <end position="38"/>
    </location>
</feature>
<evidence type="ECO:0000256" key="6">
    <source>
        <dbReference type="SAM" id="Phobius"/>
    </source>
</evidence>
<dbReference type="PANTHER" id="PTHR30287:SF1">
    <property type="entry name" value="INNER MEMBRANE PROTEIN"/>
    <property type="match status" value="1"/>
</dbReference>
<feature type="transmembrane region" description="Helical" evidence="6">
    <location>
        <begin position="768"/>
        <end position="788"/>
    </location>
</feature>
<feature type="domain" description="ABC3 transporter permease C-terminal" evidence="7">
    <location>
        <begin position="679"/>
        <end position="794"/>
    </location>
</feature>
<feature type="transmembrane region" description="Helical" evidence="6">
    <location>
        <begin position="726"/>
        <end position="748"/>
    </location>
</feature>
<gene>
    <name evidence="8" type="ORF">FYJ34_04120</name>
</gene>
<feature type="transmembrane region" description="Helical" evidence="6">
    <location>
        <begin position="320"/>
        <end position="347"/>
    </location>
</feature>
<feature type="transmembrane region" description="Helical" evidence="6">
    <location>
        <begin position="275"/>
        <end position="296"/>
    </location>
</feature>
<comment type="caution">
    <text evidence="8">The sequence shown here is derived from an EMBL/GenBank/DDBJ whole genome shotgun (WGS) entry which is preliminary data.</text>
</comment>
<evidence type="ECO:0000256" key="4">
    <source>
        <dbReference type="ARBA" id="ARBA00022989"/>
    </source>
</evidence>
<feature type="transmembrane region" description="Helical" evidence="6">
    <location>
        <begin position="367"/>
        <end position="389"/>
    </location>
</feature>
<dbReference type="EMBL" id="VULY01000018">
    <property type="protein sequence ID" value="MSR93473.1"/>
    <property type="molecule type" value="Genomic_DNA"/>
</dbReference>
<dbReference type="AlphaFoldDB" id="A0A6N7URT7"/>
<sequence>MKRLATRKDFFRELYKSRGRFLSILFIVALGVAFFSGLRSAKPSMQITGDAYFDARNLMDLEIVHPEGISGDLIGEIEKIRGVKQAKGGYSADFLSKKGKEQLTVRVTALNDVFNRPEVTTGRLPENRWECLADAKLGYRIGDKIQLESGSQLPLETMLKETEVTITGIGSSPCYISAERGSTGIGSGSLDGFLLVPEETFALSSYTQAYVEVDRAREEVAYTKGYQKLVAAVKTKIKEQVEQKEGTWYVQDRTSLPEYDGFGDNARRMGAIGQVFPAIFFLVAALISLTGMTRMVEEQRISIGTMKALGYGEFQISAKYWGYALCATVTGSVLGVLVGEKFFPYIIIYSYRILYPQMEKILVPYHWGYGILAAGTALVCTLGATALACHKELREQPAQLMRPEAPKNGTRIFLERIRILWSHMNFTWKSTVRNLFRYKKRFFMTVAGIGGCMGLMLVGFGLRDSIVEVADVQYEELQTYDGSLYFAENTSAEDREAFLEKMKQEKEVKSCFEASVRKVTLKLSGKQVETYLMVLPKEQYRNAFSLRNRKTKRSYDLGKGAVLTEKASALLKWEKDKTLLLKDQKHADKRLKIERIAENYMGHFLYMDEATYQELYKEAPVYNSILFTVKDSVSESQITKLGEAWLKNQQVQGISYMNAVEERLQDMIGSLNLVMGVLIMAAGALSFVVLYNLNTINITERQRELATLKVLGFYDREVSAYVYRENVILTLFGTAFGAGVGTVLHQFMIRTVETDDAMFGRLIQPSSYLYSFLLTILFSLLVNLVMYWKLKQINMVESLKSVE</sequence>
<feature type="domain" description="ABC3 transporter permease C-terminal" evidence="7">
    <location>
        <begin position="275"/>
        <end position="388"/>
    </location>
</feature>
<comment type="subcellular location">
    <subcellularLocation>
        <location evidence="1">Cell membrane</location>
        <topology evidence="1">Multi-pass membrane protein</topology>
    </subcellularLocation>
</comment>
<evidence type="ECO:0000256" key="5">
    <source>
        <dbReference type="ARBA" id="ARBA00023136"/>
    </source>
</evidence>
<keyword evidence="9" id="KW-1185">Reference proteome</keyword>
<reference evidence="8 9" key="1">
    <citation type="submission" date="2019-08" db="EMBL/GenBank/DDBJ databases">
        <title>In-depth cultivation of the pig gut microbiome towards novel bacterial diversity and tailored functional studies.</title>
        <authorList>
            <person name="Wylensek D."/>
            <person name="Hitch T.C.A."/>
            <person name="Clavel T."/>
        </authorList>
    </citation>
    <scope>NUCLEOTIDE SEQUENCE [LARGE SCALE GENOMIC DNA]</scope>
    <source>
        <strain evidence="8 9">68-1-5</strain>
    </source>
</reference>
<dbReference type="GO" id="GO:0005886">
    <property type="term" value="C:plasma membrane"/>
    <property type="evidence" value="ECO:0007669"/>
    <property type="project" value="UniProtKB-SubCell"/>
</dbReference>
<dbReference type="InterPro" id="IPR003838">
    <property type="entry name" value="ABC3_permease_C"/>
</dbReference>
<evidence type="ECO:0000256" key="1">
    <source>
        <dbReference type="ARBA" id="ARBA00004651"/>
    </source>
</evidence>
<keyword evidence="3 6" id="KW-0812">Transmembrane</keyword>
<evidence type="ECO:0000313" key="9">
    <source>
        <dbReference type="Proteomes" id="UP000434409"/>
    </source>
</evidence>
<feature type="transmembrane region" description="Helical" evidence="6">
    <location>
        <begin position="442"/>
        <end position="462"/>
    </location>
</feature>
<evidence type="ECO:0000259" key="7">
    <source>
        <dbReference type="Pfam" id="PF02687"/>
    </source>
</evidence>
<dbReference type="PANTHER" id="PTHR30287">
    <property type="entry name" value="MEMBRANE COMPONENT OF PREDICTED ABC SUPERFAMILY METABOLITE UPTAKE TRANSPORTER"/>
    <property type="match status" value="1"/>
</dbReference>
<proteinExistence type="predicted"/>
<dbReference type="RefSeq" id="WP_154476478.1">
    <property type="nucleotide sequence ID" value="NZ_VULY01000018.1"/>
</dbReference>
<evidence type="ECO:0000256" key="2">
    <source>
        <dbReference type="ARBA" id="ARBA00022475"/>
    </source>
</evidence>
<evidence type="ECO:0000256" key="3">
    <source>
        <dbReference type="ARBA" id="ARBA00022692"/>
    </source>
</evidence>
<dbReference type="Proteomes" id="UP000434409">
    <property type="component" value="Unassembled WGS sequence"/>
</dbReference>
<keyword evidence="2" id="KW-1003">Cell membrane</keyword>
<accession>A0A6N7URT7</accession>
<dbReference type="InterPro" id="IPR038766">
    <property type="entry name" value="Membrane_comp_ABC_pdt"/>
</dbReference>
<keyword evidence="5 6" id="KW-0472">Membrane</keyword>